<keyword evidence="3" id="KW-1185">Reference proteome</keyword>
<dbReference type="Proteomes" id="UP001211065">
    <property type="component" value="Unassembled WGS sequence"/>
</dbReference>
<organism evidence="2 3">
    <name type="scientific">Clydaea vesicula</name>
    <dbReference type="NCBI Taxonomy" id="447962"/>
    <lineage>
        <taxon>Eukaryota</taxon>
        <taxon>Fungi</taxon>
        <taxon>Fungi incertae sedis</taxon>
        <taxon>Chytridiomycota</taxon>
        <taxon>Chytridiomycota incertae sedis</taxon>
        <taxon>Chytridiomycetes</taxon>
        <taxon>Lobulomycetales</taxon>
        <taxon>Lobulomycetaceae</taxon>
        <taxon>Clydaea</taxon>
    </lineage>
</organism>
<gene>
    <name evidence="2" type="ORF">HK099_000330</name>
</gene>
<dbReference type="PANTHER" id="PTHR12875:SF0">
    <property type="entry name" value="GOLGI TO ER TRAFFIC PROTEIN 4 HOMOLOG"/>
    <property type="match status" value="1"/>
</dbReference>
<dbReference type="AlphaFoldDB" id="A0AAD5TUT1"/>
<dbReference type="GO" id="GO:0045048">
    <property type="term" value="P:protein insertion into ER membrane"/>
    <property type="evidence" value="ECO:0007669"/>
    <property type="project" value="InterPro"/>
</dbReference>
<dbReference type="InterPro" id="IPR011990">
    <property type="entry name" value="TPR-like_helical_dom_sf"/>
</dbReference>
<accession>A0AAD5TUT1</accession>
<name>A0AAD5TUT1_9FUNG</name>
<evidence type="ECO:0000313" key="2">
    <source>
        <dbReference type="EMBL" id="KAJ3207235.1"/>
    </source>
</evidence>
<proteinExistence type="inferred from homology"/>
<comment type="caution">
    <text evidence="2">The sequence shown here is derived from an EMBL/GenBank/DDBJ whole genome shotgun (WGS) entry which is preliminary data.</text>
</comment>
<dbReference type="Pfam" id="PF04190">
    <property type="entry name" value="GET4"/>
    <property type="match status" value="1"/>
</dbReference>
<dbReference type="Gene3D" id="1.25.40.10">
    <property type="entry name" value="Tetratricopeptide repeat domain"/>
    <property type="match status" value="1"/>
</dbReference>
<sequence>MSKQGTEKVLTKLKAAVDQKNFYEAHQMYHSLCQRYVKQANYKAAVDLLHSGILTLLNAGNRKKQKNKNLPFPIDQNGSAFDLSQRLLEIFDQQKFPVTEENKEILIEIFEFFSNDSNSKKDFAKLCIKWSSKYGKNKNGDPQLNHIFGNAFYSEGEFYLAEEFFVNGTDQSAKSFGKMLYFWSKQVEEVDLGYFVARGVLQYLALFKTNQAHQLYEIFIKEIQNNENLEELTLTSLSFDSKVNINEKSLTLFKSPLLNFTKFLLLCVERGEICMPSFIKINNEYKQNLTLYNEDAMKEEEKEDRFLNQLMSCVGENYFGLKVSKPVNPLQNMFNSLFSSPNSEAIESNESMEMD</sequence>
<dbReference type="GO" id="GO:0005829">
    <property type="term" value="C:cytosol"/>
    <property type="evidence" value="ECO:0007669"/>
    <property type="project" value="TreeGrafter"/>
</dbReference>
<dbReference type="InterPro" id="IPR007317">
    <property type="entry name" value="GET4"/>
</dbReference>
<dbReference type="EMBL" id="JADGJW010001070">
    <property type="protein sequence ID" value="KAJ3207235.1"/>
    <property type="molecule type" value="Genomic_DNA"/>
</dbReference>
<evidence type="ECO:0000313" key="3">
    <source>
        <dbReference type="Proteomes" id="UP001211065"/>
    </source>
</evidence>
<evidence type="ECO:0000256" key="1">
    <source>
        <dbReference type="ARBA" id="ARBA00005351"/>
    </source>
</evidence>
<reference evidence="2" key="1">
    <citation type="submission" date="2020-05" db="EMBL/GenBank/DDBJ databases">
        <title>Phylogenomic resolution of chytrid fungi.</title>
        <authorList>
            <person name="Stajich J.E."/>
            <person name="Amses K."/>
            <person name="Simmons R."/>
            <person name="Seto K."/>
            <person name="Myers J."/>
            <person name="Bonds A."/>
            <person name="Quandt C.A."/>
            <person name="Barry K."/>
            <person name="Liu P."/>
            <person name="Grigoriev I."/>
            <person name="Longcore J.E."/>
            <person name="James T.Y."/>
        </authorList>
    </citation>
    <scope>NUCLEOTIDE SEQUENCE</scope>
    <source>
        <strain evidence="2">JEL0476</strain>
    </source>
</reference>
<comment type="similarity">
    <text evidence="1">Belongs to the GET4 family.</text>
</comment>
<protein>
    <submittedName>
        <fullName evidence="2">Uncharacterized protein</fullName>
    </submittedName>
</protein>
<dbReference type="PANTHER" id="PTHR12875">
    <property type="entry name" value="GOLGI TO ER TRAFFIC PROTEIN 4 HOMOLOG"/>
    <property type="match status" value="1"/>
</dbReference>